<reference evidence="2 3" key="1">
    <citation type="submission" date="2009-02" db="EMBL/GenBank/DDBJ databases">
        <title>Annotation of Streptomyces hygroscopicus strain ATCC 53653.</title>
        <authorList>
            <consortium name="The Broad Institute Genome Sequencing Platform"/>
            <consortium name="Broad Institute Microbial Sequencing Center"/>
            <person name="Fischbach M."/>
            <person name="Godfrey P."/>
            <person name="Ward D."/>
            <person name="Young S."/>
            <person name="Zeng Q."/>
            <person name="Koehrsen M."/>
            <person name="Alvarado L."/>
            <person name="Berlin A.M."/>
            <person name="Bochicchio J."/>
            <person name="Borenstein D."/>
            <person name="Chapman S.B."/>
            <person name="Chen Z."/>
            <person name="Engels R."/>
            <person name="Freedman E."/>
            <person name="Gellesch M."/>
            <person name="Goldberg J."/>
            <person name="Griggs A."/>
            <person name="Gujja S."/>
            <person name="Heilman E.R."/>
            <person name="Heiman D.I."/>
            <person name="Hepburn T.A."/>
            <person name="Howarth C."/>
            <person name="Jen D."/>
            <person name="Larson L."/>
            <person name="Lewis B."/>
            <person name="Mehta T."/>
            <person name="Park D."/>
            <person name="Pearson M."/>
            <person name="Richards J."/>
            <person name="Roberts A."/>
            <person name="Saif S."/>
            <person name="Shea T.D."/>
            <person name="Shenoy N."/>
            <person name="Sisk P."/>
            <person name="Stolte C."/>
            <person name="Sykes S.N."/>
            <person name="Thomson T."/>
            <person name="Walk T."/>
            <person name="White J."/>
            <person name="Yandava C."/>
            <person name="Straight P."/>
            <person name="Clardy J."/>
            <person name="Hung D."/>
            <person name="Kolter R."/>
            <person name="Mekalanos J."/>
            <person name="Walker S."/>
            <person name="Walsh C.T."/>
            <person name="Wieland-Brown L.C."/>
            <person name="Haas B."/>
            <person name="Nusbaum C."/>
            <person name="Birren B."/>
        </authorList>
    </citation>
    <scope>NUCLEOTIDE SEQUENCE [LARGE SCALE GENOMIC DNA]</scope>
    <source>
        <strain evidence="2 3">ATCC 53653</strain>
    </source>
</reference>
<keyword evidence="3" id="KW-1185">Reference proteome</keyword>
<dbReference type="AlphaFoldDB" id="D9WU36"/>
<evidence type="ECO:0000313" key="2">
    <source>
        <dbReference type="EMBL" id="EFL22284.1"/>
    </source>
</evidence>
<dbReference type="RefSeq" id="WP_009714105.1">
    <property type="nucleotide sequence ID" value="NZ_GG657754.1"/>
</dbReference>
<sequence length="78" mass="8447">MSDSLALWIFSLALTLAGTFIGIVMYRQIHERRTLLRTGASAEGVVTDLEPTQLKGHGSEGGVTIRSYGTTAYYPVIS</sequence>
<evidence type="ECO:0000313" key="3">
    <source>
        <dbReference type="Proteomes" id="UP000003963"/>
    </source>
</evidence>
<keyword evidence="1" id="KW-1133">Transmembrane helix</keyword>
<dbReference type="OrthoDB" id="4223203at2"/>
<evidence type="ECO:0000256" key="1">
    <source>
        <dbReference type="SAM" id="Phobius"/>
    </source>
</evidence>
<keyword evidence="1" id="KW-0472">Membrane</keyword>
<dbReference type="EMBL" id="GG657754">
    <property type="protein sequence ID" value="EFL22284.1"/>
    <property type="molecule type" value="Genomic_DNA"/>
</dbReference>
<organism evidence="2 3">
    <name type="scientific">Streptomyces himastatinicus ATCC 53653</name>
    <dbReference type="NCBI Taxonomy" id="457427"/>
    <lineage>
        <taxon>Bacteria</taxon>
        <taxon>Bacillati</taxon>
        <taxon>Actinomycetota</taxon>
        <taxon>Actinomycetes</taxon>
        <taxon>Kitasatosporales</taxon>
        <taxon>Streptomycetaceae</taxon>
        <taxon>Streptomyces</taxon>
        <taxon>Streptomyces violaceusniger group</taxon>
    </lineage>
</organism>
<protein>
    <submittedName>
        <fullName evidence="2">Uncharacterized protein</fullName>
    </submittedName>
</protein>
<dbReference type="Proteomes" id="UP000003963">
    <property type="component" value="Unassembled WGS sequence"/>
</dbReference>
<accession>D9WU36</accession>
<dbReference type="HOGENOM" id="CLU_2620543_0_0_11"/>
<feature type="transmembrane region" description="Helical" evidence="1">
    <location>
        <begin position="6"/>
        <end position="26"/>
    </location>
</feature>
<keyword evidence="1" id="KW-0812">Transmembrane</keyword>
<name>D9WU36_9ACTN</name>
<dbReference type="STRING" id="457427.SSOG_01996"/>
<proteinExistence type="predicted"/>
<gene>
    <name evidence="2" type="ORF">SSOG_01996</name>
</gene>